<feature type="non-terminal residue" evidence="1">
    <location>
        <position position="146"/>
    </location>
</feature>
<evidence type="ECO:0000313" key="1">
    <source>
        <dbReference type="EMBL" id="CAG8625266.1"/>
    </source>
</evidence>
<comment type="caution">
    <text evidence="1">The sequence shown here is derived from an EMBL/GenBank/DDBJ whole genome shotgun (WGS) entry which is preliminary data.</text>
</comment>
<name>A0ACA9N0A3_9GLOM</name>
<sequence length="146" mass="16390">QKADENSSQEIEAETSEEEMQSGAYDPETGEINWDCPCLGGMAKGPCGEEFKAAFSCFIYSKAEQKGADCLDAFREMNECFKKYPDVYKDASGLCYEPHVNSLVEIKSYLRSQRYIQVGNGIQGSANRVQMKSQKTLLIKKLFLVK</sequence>
<gene>
    <name evidence="1" type="ORF">SCALOS_LOCUS7784</name>
</gene>
<proteinExistence type="predicted"/>
<reference evidence="1" key="1">
    <citation type="submission" date="2021-06" db="EMBL/GenBank/DDBJ databases">
        <authorList>
            <person name="Kallberg Y."/>
            <person name="Tangrot J."/>
            <person name="Rosling A."/>
        </authorList>
    </citation>
    <scope>NUCLEOTIDE SEQUENCE</scope>
    <source>
        <strain evidence="1">AU212A</strain>
    </source>
</reference>
<evidence type="ECO:0000313" key="2">
    <source>
        <dbReference type="Proteomes" id="UP000789860"/>
    </source>
</evidence>
<protein>
    <submittedName>
        <fullName evidence="1">9349_t:CDS:1</fullName>
    </submittedName>
</protein>
<dbReference type="EMBL" id="CAJVPM010018499">
    <property type="protein sequence ID" value="CAG8625266.1"/>
    <property type="molecule type" value="Genomic_DNA"/>
</dbReference>
<keyword evidence="2" id="KW-1185">Reference proteome</keyword>
<organism evidence="1 2">
    <name type="scientific">Scutellospora calospora</name>
    <dbReference type="NCBI Taxonomy" id="85575"/>
    <lineage>
        <taxon>Eukaryota</taxon>
        <taxon>Fungi</taxon>
        <taxon>Fungi incertae sedis</taxon>
        <taxon>Mucoromycota</taxon>
        <taxon>Glomeromycotina</taxon>
        <taxon>Glomeromycetes</taxon>
        <taxon>Diversisporales</taxon>
        <taxon>Gigasporaceae</taxon>
        <taxon>Scutellospora</taxon>
    </lineage>
</organism>
<dbReference type="Proteomes" id="UP000789860">
    <property type="component" value="Unassembled WGS sequence"/>
</dbReference>
<feature type="non-terminal residue" evidence="1">
    <location>
        <position position="1"/>
    </location>
</feature>
<accession>A0ACA9N0A3</accession>